<dbReference type="RefSeq" id="XP_004515064.2">
    <property type="nucleotide sequence ID" value="XM_004515007.3"/>
</dbReference>
<keyword evidence="3" id="KW-0611">Plant defense</keyword>
<dbReference type="InterPro" id="IPR027417">
    <property type="entry name" value="P-loop_NTPase"/>
</dbReference>
<evidence type="ECO:0000313" key="8">
    <source>
        <dbReference type="RefSeq" id="XP_004515064.2"/>
    </source>
</evidence>
<dbReference type="GeneID" id="101491438"/>
<dbReference type="eggNOG" id="ENOG502R4BG">
    <property type="taxonomic scope" value="Eukaryota"/>
</dbReference>
<keyword evidence="5" id="KW-0175">Coiled coil</keyword>
<dbReference type="InterPro" id="IPR058192">
    <property type="entry name" value="WHD_ROQ1-like"/>
</dbReference>
<dbReference type="Proteomes" id="UP000087171">
    <property type="component" value="Unplaced"/>
</dbReference>
<keyword evidence="7" id="KW-1185">Reference proteome</keyword>
<dbReference type="SUPFAM" id="SSF52200">
    <property type="entry name" value="Toll/Interleukin receptor TIR domain"/>
    <property type="match status" value="1"/>
</dbReference>
<dbReference type="FunFam" id="3.40.50.10140:FF:000007">
    <property type="entry name" value="Disease resistance protein (TIR-NBS-LRR class)"/>
    <property type="match status" value="1"/>
</dbReference>
<dbReference type="Pfam" id="PF00931">
    <property type="entry name" value="NB-ARC"/>
    <property type="match status" value="1"/>
</dbReference>
<evidence type="ECO:0000259" key="6">
    <source>
        <dbReference type="PROSITE" id="PS50104"/>
    </source>
</evidence>
<keyword evidence="2" id="KW-0677">Repeat</keyword>
<dbReference type="Gene3D" id="1.10.8.430">
    <property type="entry name" value="Helical domain of apoptotic protease-activating factors"/>
    <property type="match status" value="1"/>
</dbReference>
<evidence type="ECO:0000313" key="7">
    <source>
        <dbReference type="Proteomes" id="UP000087171"/>
    </source>
</evidence>
<proteinExistence type="predicted"/>
<evidence type="ECO:0000256" key="5">
    <source>
        <dbReference type="SAM" id="Coils"/>
    </source>
</evidence>
<dbReference type="Pfam" id="PF01582">
    <property type="entry name" value="TIR"/>
    <property type="match status" value="1"/>
</dbReference>
<organism evidence="7 8">
    <name type="scientific">Cicer arietinum</name>
    <name type="common">Chickpea</name>
    <name type="synonym">Garbanzo</name>
    <dbReference type="NCBI Taxonomy" id="3827"/>
    <lineage>
        <taxon>Eukaryota</taxon>
        <taxon>Viridiplantae</taxon>
        <taxon>Streptophyta</taxon>
        <taxon>Embryophyta</taxon>
        <taxon>Tracheophyta</taxon>
        <taxon>Spermatophyta</taxon>
        <taxon>Magnoliopsida</taxon>
        <taxon>eudicotyledons</taxon>
        <taxon>Gunneridae</taxon>
        <taxon>Pentapetalae</taxon>
        <taxon>rosids</taxon>
        <taxon>fabids</taxon>
        <taxon>Fabales</taxon>
        <taxon>Fabaceae</taxon>
        <taxon>Papilionoideae</taxon>
        <taxon>50 kb inversion clade</taxon>
        <taxon>NPAAA clade</taxon>
        <taxon>Hologalegina</taxon>
        <taxon>IRL clade</taxon>
        <taxon>Cicereae</taxon>
        <taxon>Cicer</taxon>
    </lineage>
</organism>
<dbReference type="SUPFAM" id="SSF52540">
    <property type="entry name" value="P-loop containing nucleoside triphosphate hydrolases"/>
    <property type="match status" value="1"/>
</dbReference>
<dbReference type="InterPro" id="IPR032675">
    <property type="entry name" value="LRR_dom_sf"/>
</dbReference>
<accession>A0A1S2Z4S3</accession>
<evidence type="ECO:0000256" key="3">
    <source>
        <dbReference type="ARBA" id="ARBA00022821"/>
    </source>
</evidence>
<evidence type="ECO:0000256" key="4">
    <source>
        <dbReference type="ARBA" id="ARBA00023027"/>
    </source>
</evidence>
<dbReference type="PROSITE" id="PS50104">
    <property type="entry name" value="TIR"/>
    <property type="match status" value="1"/>
</dbReference>
<dbReference type="InterPro" id="IPR000157">
    <property type="entry name" value="TIR_dom"/>
</dbReference>
<sequence>MDSSSFNHGYVYHVFLSFRGEDTRETFTGHLYNALDQRGINTFIDDEGLRKGEEISQSLLKAIEESRISIIIFSKNYANSTWCLDELVKILECKKDKGQIVCSVFYDVNPSDVRHQRDTYEEAFCMLEEKFRDNMEKVKKWRLALTQAANLSGWHFNNGYEFKFIQSIVDEVSRKLNRIPLNVATHPIGLQARVSDVTSLLQLESNDVKMIGIHGIGGIGKTTIAKAVYNTIYNRFRYASFLANVRENSRHKSGLVKLQEKLLFELLGEQGIKLGNVDKGINVIKDRLCRKKVLLVIDNVDDVEQLQALVGGFDWFGLGSKIIITTRDKHLLTSHEIGLTYEVKKLNHVESLQLFSWNAFKRSEPDDTFFDVSNRAVLYAEGLPLALTVLGSDLCGRTIHQWKSALDKYKRSPNRKIQDILRISFEGLEENEKEIFLYIACFFKGEIMEYAAKALRACDLHPIIGVAVLVDKSLINLDERGVLSMHDLIQDMGKEIVRQESPLDPGKRSRLWYYEDVLQVLADGTGTDKIQGIMLSLPEKQEVKLKAEDLKKMRNLRMLIIKNAEFFGENVHLPNNLRMLDWEEYPSPCLSSDLLPEKIVMLELRRSHLTLDKPFKNYANMTSLNLGSCELLTKIPDISGIPNLEQIILEDCTNLVDIHESLGSLDKLVYLGVERCTELKKLPTVLNMPSLSCIALNGCSQLENFPDLFGNMENLRIVEVEETAIQELPSSIVNFNNLQILVLKSCSNLKNLPRNISLLPNLQLLDVSGCPKLQLFQEKLSCFSTQNLESNECSLPSKPCVDFDSLGIQSSHGFHLLENLDLSDCNLSDDDLHILSCFSKLNSLDISRNNFVTLPKCFNRLSSLQELYIFNCKNFQQISGIPPNLEHIDATSCTVLNSESLNLLLCQGLHKAFKFEVIVPRPRIPMPFKFNYHNKGGSISFWIGQKFPRIALCFIFELGNKRIGFFACDVQISINGQKASNKEQYFLSVSGDLVWLYHQENLMDLNTYLLHEQNNVEVSCEIIDASKGADVTIYYCGVHEYKEDEEVKKTNLILCTSSSPCNNGYLDNTQSSKERHENQCHYEDSLGIDCCSLNESLRLHEISDKQMQQISASIRPVIIEVNEKTTDILEADTIHESKDISSLDMQLYGDRIWDPMLLEYQLNCHTFENKENIRMIVDDVQVEPQGRHEASIIAANVVSNKGELQVQEHGDKSNENSLIHMEHKKSQSEENMEAFYASLYAETYASLGDTSDHSKLAYPKMTEETRKALKILKELLSKQIFHLLEPTSSTSIKTTLDYLCTSFEDNVSMRLKSLILKLSAEFSQWSCDYNDANMKLESSILVLSKLQELEEGLEANKDQFSEFLSIESELESQLVYLKERMKELEEKINAIKMNISISDGARDTALRKKRETFEAGRVLKAQRDELRKRRLRLRAEQESAKATKGYIEDEWSKIREKFDRILKTFGLDY</sequence>
<dbReference type="PANTHER" id="PTHR11017">
    <property type="entry name" value="LEUCINE-RICH REPEAT-CONTAINING PROTEIN"/>
    <property type="match status" value="1"/>
</dbReference>
<dbReference type="InterPro" id="IPR042197">
    <property type="entry name" value="Apaf_helical"/>
</dbReference>
<keyword evidence="4" id="KW-0520">NAD</keyword>
<dbReference type="Gene3D" id="3.40.50.10140">
    <property type="entry name" value="Toll/interleukin-1 receptor homology (TIR) domain"/>
    <property type="match status" value="1"/>
</dbReference>
<evidence type="ECO:0000256" key="1">
    <source>
        <dbReference type="ARBA" id="ARBA00022614"/>
    </source>
</evidence>
<protein>
    <submittedName>
        <fullName evidence="8">TMV resistance protein N-like</fullName>
    </submittedName>
</protein>
<dbReference type="GO" id="GO:0006952">
    <property type="term" value="P:defense response"/>
    <property type="evidence" value="ECO:0007669"/>
    <property type="project" value="InterPro"/>
</dbReference>
<reference evidence="8" key="1">
    <citation type="submission" date="2025-08" db="UniProtKB">
        <authorList>
            <consortium name="RefSeq"/>
        </authorList>
    </citation>
    <scope>IDENTIFICATION</scope>
    <source>
        <tissue evidence="8">Etiolated seedlings</tissue>
    </source>
</reference>
<dbReference type="KEGG" id="cam:101491438"/>
<dbReference type="GO" id="GO:0043531">
    <property type="term" value="F:ADP binding"/>
    <property type="evidence" value="ECO:0007669"/>
    <property type="project" value="InterPro"/>
</dbReference>
<dbReference type="Gene3D" id="3.80.10.10">
    <property type="entry name" value="Ribonuclease Inhibitor"/>
    <property type="match status" value="2"/>
</dbReference>
<feature type="domain" description="TIR" evidence="6">
    <location>
        <begin position="10"/>
        <end position="176"/>
    </location>
</feature>
<dbReference type="SUPFAM" id="SSF52058">
    <property type="entry name" value="L domain-like"/>
    <property type="match status" value="1"/>
</dbReference>
<dbReference type="InterPro" id="IPR044974">
    <property type="entry name" value="Disease_R_plants"/>
</dbReference>
<dbReference type="Pfam" id="PF23282">
    <property type="entry name" value="WHD_ROQ1"/>
    <property type="match status" value="1"/>
</dbReference>
<name>A0A1S2Z4S3_CICAR</name>
<keyword evidence="1" id="KW-0433">Leucine-rich repeat</keyword>
<dbReference type="InterPro" id="IPR058546">
    <property type="entry name" value="RPS4B/Roq1-like_LRR"/>
</dbReference>
<dbReference type="PRINTS" id="PR00364">
    <property type="entry name" value="DISEASERSIST"/>
</dbReference>
<dbReference type="SMART" id="SM00255">
    <property type="entry name" value="TIR"/>
    <property type="match status" value="1"/>
</dbReference>
<dbReference type="OrthoDB" id="1901675at2759"/>
<dbReference type="PaxDb" id="3827-XP_004515064.1"/>
<dbReference type="InterPro" id="IPR002182">
    <property type="entry name" value="NB-ARC"/>
</dbReference>
<gene>
    <name evidence="8" type="primary">LOC101491438</name>
</gene>
<dbReference type="STRING" id="3827.A0A1S2Z4S3"/>
<dbReference type="PANTHER" id="PTHR11017:SF570">
    <property type="entry name" value="DISEASE RESISTANCE PROTEIN (TIR-NBS CLASS)-RELATED"/>
    <property type="match status" value="1"/>
</dbReference>
<dbReference type="Pfam" id="PF23286">
    <property type="entry name" value="LRR_13"/>
    <property type="match status" value="2"/>
</dbReference>
<dbReference type="InterPro" id="IPR035897">
    <property type="entry name" value="Toll_tir_struct_dom_sf"/>
</dbReference>
<dbReference type="GO" id="GO:0007165">
    <property type="term" value="P:signal transduction"/>
    <property type="evidence" value="ECO:0007669"/>
    <property type="project" value="InterPro"/>
</dbReference>
<dbReference type="Gene3D" id="3.40.50.300">
    <property type="entry name" value="P-loop containing nucleotide triphosphate hydrolases"/>
    <property type="match status" value="1"/>
</dbReference>
<evidence type="ECO:0000256" key="2">
    <source>
        <dbReference type="ARBA" id="ARBA00022737"/>
    </source>
</evidence>
<feature type="coiled-coil region" evidence="5">
    <location>
        <begin position="1367"/>
        <end position="1394"/>
    </location>
</feature>